<dbReference type="GO" id="GO:0016787">
    <property type="term" value="F:hydrolase activity"/>
    <property type="evidence" value="ECO:0007669"/>
    <property type="project" value="UniProtKB-KW"/>
</dbReference>
<evidence type="ECO:0000256" key="3">
    <source>
        <dbReference type="ARBA" id="ARBA00008535"/>
    </source>
</evidence>
<evidence type="ECO:0000256" key="8">
    <source>
        <dbReference type="ARBA" id="ARBA00022723"/>
    </source>
</evidence>
<evidence type="ECO:0000256" key="2">
    <source>
        <dbReference type="ARBA" id="ARBA00004167"/>
    </source>
</evidence>
<keyword evidence="13" id="KW-0653">Protein transport</keyword>
<dbReference type="GO" id="GO:0005525">
    <property type="term" value="F:GTP binding"/>
    <property type="evidence" value="ECO:0007669"/>
    <property type="project" value="UniProtKB-KW"/>
</dbReference>
<evidence type="ECO:0000256" key="14">
    <source>
        <dbReference type="ARBA" id="ARBA00022989"/>
    </source>
</evidence>
<comment type="subcellular location">
    <subcellularLocation>
        <location evidence="2">Membrane</location>
        <topology evidence="2">Single-pass membrane protein</topology>
    </subcellularLocation>
    <subcellularLocation>
        <location evidence="17">Plastid</location>
        <location evidence="17">Chloroplast outer membrane</location>
    </subcellularLocation>
</comment>
<dbReference type="InterPro" id="IPR045058">
    <property type="entry name" value="GIMA/IAN/Toc"/>
</dbReference>
<keyword evidence="11" id="KW-1002">Plastid outer membrane</keyword>
<keyword evidence="5" id="KW-0150">Chloroplast</keyword>
<keyword evidence="15" id="KW-0342">GTP-binding</keyword>
<evidence type="ECO:0000256" key="1">
    <source>
        <dbReference type="ARBA" id="ARBA00001946"/>
    </source>
</evidence>
<feature type="domain" description="AIG1-type G" evidence="19">
    <location>
        <begin position="55"/>
        <end position="199"/>
    </location>
</feature>
<sequence length="306" mass="34980">MDGNSNLDASEVGEVQTVNSPNVNLPIEEPQATIEEPQAILQEKHKEKFGRSDVHILFTGLSGAGKSTLVNAMLGEVLARTGCGPDSIEAPKSYYEGEFEGVKLQVCDTNGYSESNHKIPKSDGFNLILLCIKITYRVGDSEVNLLQALGEAFDKEAWNRTVIVLTFANFLIEDPKIKLLKMEEAKCQAINNIMEEYKESITKHLERYMDKEMAYNIPFCLAGISDPFNPKERSVRELPTTEDWLVDLWETCANRVSPEKKNWFDQLFDFIKRLIFKILRREEQQQQHDEEQQVEKVQEVELEEKS</sequence>
<name>A0A1X7VR17_AMPQE</name>
<keyword evidence="10" id="KW-0378">Hydrolase</keyword>
<evidence type="ECO:0000259" key="19">
    <source>
        <dbReference type="Pfam" id="PF04548"/>
    </source>
</evidence>
<dbReference type="EnsemblMetazoa" id="Aqu2.1.42522_001">
    <property type="protein sequence ID" value="Aqu2.1.42522_001"/>
    <property type="gene ID" value="Aqu2.1.42522"/>
</dbReference>
<protein>
    <recommendedName>
        <fullName evidence="19">AIG1-type G domain-containing protein</fullName>
    </recommendedName>
</protein>
<evidence type="ECO:0000256" key="11">
    <source>
        <dbReference type="ARBA" id="ARBA00022805"/>
    </source>
</evidence>
<dbReference type="InParanoid" id="A0A1X7VR17"/>
<evidence type="ECO:0000256" key="13">
    <source>
        <dbReference type="ARBA" id="ARBA00022927"/>
    </source>
</evidence>
<keyword evidence="8" id="KW-0479">Metal-binding</keyword>
<organism evidence="20">
    <name type="scientific">Amphimedon queenslandica</name>
    <name type="common">Sponge</name>
    <dbReference type="NCBI Taxonomy" id="400682"/>
    <lineage>
        <taxon>Eukaryota</taxon>
        <taxon>Metazoa</taxon>
        <taxon>Porifera</taxon>
        <taxon>Demospongiae</taxon>
        <taxon>Heteroscleromorpha</taxon>
        <taxon>Haplosclerida</taxon>
        <taxon>Niphatidae</taxon>
        <taxon>Amphimedon</taxon>
    </lineage>
</organism>
<evidence type="ECO:0000256" key="7">
    <source>
        <dbReference type="ARBA" id="ARBA00022692"/>
    </source>
</evidence>
<dbReference type="OrthoDB" id="425923at2759"/>
<keyword evidence="9" id="KW-0547">Nucleotide-binding</keyword>
<feature type="region of interest" description="Disordered" evidence="18">
    <location>
        <begin position="285"/>
        <end position="306"/>
    </location>
</feature>
<feature type="region of interest" description="Disordered" evidence="18">
    <location>
        <begin position="1"/>
        <end position="24"/>
    </location>
</feature>
<keyword evidence="14" id="KW-1133">Transmembrane helix</keyword>
<evidence type="ECO:0000256" key="6">
    <source>
        <dbReference type="ARBA" id="ARBA00022640"/>
    </source>
</evidence>
<evidence type="ECO:0000256" key="17">
    <source>
        <dbReference type="ARBA" id="ARBA00024013"/>
    </source>
</evidence>
<keyword evidence="16" id="KW-0472">Membrane</keyword>
<evidence type="ECO:0000256" key="10">
    <source>
        <dbReference type="ARBA" id="ARBA00022801"/>
    </source>
</evidence>
<keyword evidence="7" id="KW-0812">Transmembrane</keyword>
<evidence type="ECO:0000256" key="15">
    <source>
        <dbReference type="ARBA" id="ARBA00023134"/>
    </source>
</evidence>
<evidence type="ECO:0000256" key="16">
    <source>
        <dbReference type="ARBA" id="ARBA00023136"/>
    </source>
</evidence>
<keyword evidence="12" id="KW-0460">Magnesium</keyword>
<comment type="similarity">
    <text evidence="3">Belongs to the TRAFAC class TrmE-Era-EngA-EngB-Septin-like GTPase superfamily. AIG1/Toc34/Toc159-like paraseptin GTPase family. IAN subfamily.</text>
</comment>
<comment type="cofactor">
    <cofactor evidence="1">
        <name>Mg(2+)</name>
        <dbReference type="ChEBI" id="CHEBI:18420"/>
    </cofactor>
</comment>
<evidence type="ECO:0000256" key="12">
    <source>
        <dbReference type="ARBA" id="ARBA00022842"/>
    </source>
</evidence>
<evidence type="ECO:0000256" key="9">
    <source>
        <dbReference type="ARBA" id="ARBA00022741"/>
    </source>
</evidence>
<dbReference type="PANTHER" id="PTHR10903">
    <property type="entry name" value="GTPASE, IMAP FAMILY MEMBER-RELATED"/>
    <property type="match status" value="1"/>
</dbReference>
<dbReference type="AlphaFoldDB" id="A0A1X7VR17"/>
<reference evidence="20" key="1">
    <citation type="submission" date="2017-05" db="UniProtKB">
        <authorList>
            <consortium name="EnsemblMetazoa"/>
        </authorList>
    </citation>
    <scope>IDENTIFICATION</scope>
</reference>
<accession>A0A1X7VR17</accession>
<dbReference type="InterPro" id="IPR027417">
    <property type="entry name" value="P-loop_NTPase"/>
</dbReference>
<dbReference type="SUPFAM" id="SSF52540">
    <property type="entry name" value="P-loop containing nucleoside triphosphate hydrolases"/>
    <property type="match status" value="1"/>
</dbReference>
<evidence type="ECO:0000256" key="5">
    <source>
        <dbReference type="ARBA" id="ARBA00022528"/>
    </source>
</evidence>
<dbReference type="PANTHER" id="PTHR10903:SF135">
    <property type="entry name" value="TRANSLOCASE OF CHLOROPLAST 120, CHLOROPLASTIC-RELATED"/>
    <property type="match status" value="1"/>
</dbReference>
<dbReference type="InterPro" id="IPR006703">
    <property type="entry name" value="G_AIG1"/>
</dbReference>
<dbReference type="GO" id="GO:0046872">
    <property type="term" value="F:metal ion binding"/>
    <property type="evidence" value="ECO:0007669"/>
    <property type="project" value="UniProtKB-KW"/>
</dbReference>
<keyword evidence="4" id="KW-0813">Transport</keyword>
<dbReference type="GO" id="GO:0016020">
    <property type="term" value="C:membrane"/>
    <property type="evidence" value="ECO:0007669"/>
    <property type="project" value="UniProtKB-SubCell"/>
</dbReference>
<evidence type="ECO:0000313" key="20">
    <source>
        <dbReference type="EnsemblMetazoa" id="Aqu2.1.42522_001"/>
    </source>
</evidence>
<keyword evidence="6" id="KW-0934">Plastid</keyword>
<dbReference type="Gene3D" id="3.40.50.300">
    <property type="entry name" value="P-loop containing nucleotide triphosphate hydrolases"/>
    <property type="match status" value="1"/>
</dbReference>
<evidence type="ECO:0000256" key="18">
    <source>
        <dbReference type="SAM" id="MobiDB-lite"/>
    </source>
</evidence>
<dbReference type="Pfam" id="PF04548">
    <property type="entry name" value="AIG1"/>
    <property type="match status" value="1"/>
</dbReference>
<evidence type="ECO:0000256" key="4">
    <source>
        <dbReference type="ARBA" id="ARBA00022448"/>
    </source>
</evidence>
<dbReference type="GO" id="GO:0015031">
    <property type="term" value="P:protein transport"/>
    <property type="evidence" value="ECO:0007669"/>
    <property type="project" value="UniProtKB-KW"/>
</dbReference>
<proteinExistence type="inferred from homology"/>